<dbReference type="Proteomes" id="UP000829647">
    <property type="component" value="Chromosome"/>
</dbReference>
<evidence type="ECO:0000256" key="1">
    <source>
        <dbReference type="SAM" id="SignalP"/>
    </source>
</evidence>
<dbReference type="Pfam" id="PF19081">
    <property type="entry name" value="Ig_7"/>
    <property type="match status" value="1"/>
</dbReference>
<dbReference type="InterPro" id="IPR026444">
    <property type="entry name" value="Secre_tail"/>
</dbReference>
<name>A0ABY4J9W9_9BACT</name>
<feature type="domain" description="G8" evidence="2">
    <location>
        <begin position="64"/>
        <end position="200"/>
    </location>
</feature>
<dbReference type="PROSITE" id="PS51484">
    <property type="entry name" value="G8"/>
    <property type="match status" value="1"/>
</dbReference>
<dbReference type="RefSeq" id="WP_247975764.1">
    <property type="nucleotide sequence ID" value="NZ_CP095848.1"/>
</dbReference>
<dbReference type="InterPro" id="IPR019316">
    <property type="entry name" value="G8_domain"/>
</dbReference>
<feature type="signal peptide" evidence="1">
    <location>
        <begin position="1"/>
        <end position="29"/>
    </location>
</feature>
<gene>
    <name evidence="3" type="ORF">MWH26_01560</name>
</gene>
<evidence type="ECO:0000313" key="3">
    <source>
        <dbReference type="EMBL" id="UPL49610.1"/>
    </source>
</evidence>
<accession>A0ABY4J9W9</accession>
<dbReference type="InterPro" id="IPR044023">
    <property type="entry name" value="Ig_7"/>
</dbReference>
<dbReference type="Gene3D" id="2.60.40.10">
    <property type="entry name" value="Immunoglobulins"/>
    <property type="match status" value="1"/>
</dbReference>
<protein>
    <submittedName>
        <fullName evidence="3">T9SS type A sorting domain-containing protein</fullName>
    </submittedName>
</protein>
<dbReference type="NCBIfam" id="TIGR04183">
    <property type="entry name" value="Por_Secre_tail"/>
    <property type="match status" value="1"/>
</dbReference>
<dbReference type="EMBL" id="CP095848">
    <property type="protein sequence ID" value="UPL49610.1"/>
    <property type="molecule type" value="Genomic_DNA"/>
</dbReference>
<dbReference type="InterPro" id="IPR013783">
    <property type="entry name" value="Ig-like_fold"/>
</dbReference>
<keyword evidence="1" id="KW-0732">Signal</keyword>
<dbReference type="Pfam" id="PF18962">
    <property type="entry name" value="Por_Secre_tail"/>
    <property type="match status" value="1"/>
</dbReference>
<sequence length="1338" mass="131762">MMRTTTMTSLGRPLAVALLGLLSFTEAVAQKRPVPAATGTHYRPTTPQAAISSTATGGNWSDAATWTGGVVPTAADNVTIVSGATVTLDVNAACAALTVATGGSLLTSATTAYQLLVAGNLTNNGTLDLSNPSGTSTVGSELRFTGSGDASFSGTGTTDLQSLSLGKAAATDVVSLDLPTLQVQGAAGTATTGTGFLLTRTGSPAADYMTGILKLTGTATLTNKVFQTVSYVIPATGGIWLNNPNFTVVGQGGSPINNGLLRVSAGTYTIGSGMGNSLSFGSGAALTVEGGALNVAGRLNAAASAPITFTQSGGTISVMTQTPSPSAFASFGLLSNDAGSVQNISGGTIILVNRNGASPPNNDYNVLGTMNYTGGTLQVGSGATTTNFDFRIGGNVPGLVIDNTTNAKSVTLGAPTTVYGPVTINSGTTLDASVLELTLRGPSLTNNGTLTASSGRLAFTGTAAQTLSGSGTFSPVSTLTLNNAAGLTLGTPLTVSGNLVLTNGKLITSETNLLTLQAINPPTGSATSYVQGPLAVQVNSTAPAARTFAVGDATAWRPVVLSGLTTSGTQTFTATVISGTPTATLSSPLTLVNSVRYARVQGPLPTTASVQLSYGADDVIGNLSSAVVAQAAAPAGQYVSRGGAPATTPTTGLFSTLDLASGAEYFVLANTQQEGGVLSTSVASGCPGISGTLTLSNYSGTIQGYQVNTGSGFQAVPGTNTSPTLAFTSLTQTSTFQAVLLTPDGRTVFSQPVTVTVTPAPDATLTATSATTFCGSGTLTLTAPAGTGSLFYQFLRNGQPIAGATSATYTTTVTSSASYSVTVSNTSGCSSTSAPIQVTVNPATSAGFSYASASYCTSGTTNPTPTLTTGATAGSFSSTTGLALDAATGVINLSASTPGTYTVTNSVGGTCPSSATFQVTITTPATAGFSYATSTFCTSASGTVTPALATGASAGTFTSTAGLTLDAATGAITPGTSMPGTYTITNTVAAAGGCAAATATATVTITTPALAGFSYPATSYCTSGTTNPTPVLASGASAGTFSSATGLSIDAATGTINLAASTPGTYTVTNTVAAAGGCAAVTATATLTITAPATAGFSYASTSFCSGDATNPMPALATGATAGTFSSTPGLTINATTGVITLSSSTPGTYTVTNTVAAAGGCSAVTATTTVTINATPAQPTVTASYSGATTTLTSSATTGNQWYLNGTAIPGATNQTYVVSAAAQYGNYTVVTTSAQGCASLPSQPLVVTTSQKPLAGSSLTIYPNPTPDGRLTLKLQGYTKAVELTVFNAVGQPVRTLTVPAGRLDQALDLSQLPSGVYMLRARTEGGLDVRRIVKE</sequence>
<feature type="chain" id="PRO_5046761120" evidence="1">
    <location>
        <begin position="30"/>
        <end position="1338"/>
    </location>
</feature>
<keyword evidence="4" id="KW-1185">Reference proteome</keyword>
<evidence type="ECO:0000313" key="4">
    <source>
        <dbReference type="Proteomes" id="UP000829647"/>
    </source>
</evidence>
<organism evidence="3 4">
    <name type="scientific">Hymenobacter sublimis</name>
    <dbReference type="NCBI Taxonomy" id="2933777"/>
    <lineage>
        <taxon>Bacteria</taxon>
        <taxon>Pseudomonadati</taxon>
        <taxon>Bacteroidota</taxon>
        <taxon>Cytophagia</taxon>
        <taxon>Cytophagales</taxon>
        <taxon>Hymenobacteraceae</taxon>
        <taxon>Hymenobacter</taxon>
    </lineage>
</organism>
<proteinExistence type="predicted"/>
<evidence type="ECO:0000259" key="2">
    <source>
        <dbReference type="PROSITE" id="PS51484"/>
    </source>
</evidence>
<reference evidence="3 4" key="1">
    <citation type="submission" date="2022-04" db="EMBL/GenBank/DDBJ databases">
        <title>Hymenobacter sp. isolated from the air.</title>
        <authorList>
            <person name="Won M."/>
            <person name="Lee C.-M."/>
            <person name="Woen H.-Y."/>
            <person name="Kwon S.-W."/>
        </authorList>
    </citation>
    <scope>NUCLEOTIDE SEQUENCE [LARGE SCALE GENOMIC DNA]</scope>
    <source>
        <strain evidence="4">5516 S-25</strain>
    </source>
</reference>